<evidence type="ECO:0000256" key="3">
    <source>
        <dbReference type="SAM" id="MobiDB-lite"/>
    </source>
</evidence>
<sequence length="950" mass="98439">MGTPIPPTGTPGTGSNPAEPEIRLAATFTGGVSLAIWMGGVAREMNLLCSASRMRRGKPGEVEAPAAGVRDKYRGLLDLLGVGFGIDVLSGTSAGAINAAVLGLAEVWQTDIGLLRGIWLTQGSFGQLLRRPSDREHPSLLYGDEVLLADLSDGLHRIMGTSASGPDPDSPVRVMITTTLLDGEDSRYTDDYGVLVRDTTHRGLFTFASADLAGPDTFRALALAARSSASFPGAFEPAFLPIGAPGSDPTHPVMSPYIGLTRAQHVADGGLLANRPLGPALEAIFDRAADREVRRVLAYVVPSAGLPEATDPAARTAAAEAPTTQPPTPQPTTAAAPSTPPPPDLTAPVLGRAVMWDLNAALSQTISAELADIAAHNAAARARRRADGQLARLAAGGDAVTPPVYARFRDTYAHTLAATAAEEALRQRTAAGQFAADGRPTGFGSDADVLTDAAEQAVTARLPGSLPEPGRFDALAAFGRPALDGGKAIVLGLLTSGFVLRPAADERALLDGLVARVHAAMPERESAGHLPAEVAAALAATEATGATDTADTAAHPGPLGDLAASPAWRDAACSQLPAGADQSATAQAWAEFGGILLAAQPLLSELAARAAPGSAGTPAPLPAPASPPGDEPTRLADLLHYLTVDGALPAPRCVARLFELHVLQHVLSPGRGRAPQAVELVQISADTRCALDLRSLAAQKLTGLQLHHFGAFYKSSWCANDWMWGRLDGAGWLVQLLLDPRHLARKADASEDPARFRTELVAALREIADADPPPGVQEPFPDGRAPELGFLTDPASSGLPRSLPVTSIWVAGGLQRLITAQELATIAEQADRDVAAGAAGHAGAFLAAYRRAAPGNGAAYPPVPSALVADVLHACRVSDETLQGELGTSLMSETLARTAAVATRTLASGFALPWAMRPAAGLAKSAASAAYRVEHWGNVVLHPRRHPRRH</sequence>
<organism evidence="5 6">
    <name type="scientific">Yinghuangia aomiensis</name>
    <dbReference type="NCBI Taxonomy" id="676205"/>
    <lineage>
        <taxon>Bacteria</taxon>
        <taxon>Bacillati</taxon>
        <taxon>Actinomycetota</taxon>
        <taxon>Actinomycetes</taxon>
        <taxon>Kitasatosporales</taxon>
        <taxon>Streptomycetaceae</taxon>
        <taxon>Yinghuangia</taxon>
    </lineage>
</organism>
<dbReference type="Pfam" id="PF11856">
    <property type="entry name" value="DUF3376"/>
    <property type="match status" value="1"/>
</dbReference>
<dbReference type="NCBIfam" id="TIGR03607">
    <property type="entry name" value="patatin-like protein"/>
    <property type="match status" value="1"/>
</dbReference>
<dbReference type="InterPro" id="IPR002641">
    <property type="entry name" value="PNPLA_dom"/>
</dbReference>
<accession>A0ABP9HD33</accession>
<keyword evidence="6" id="KW-1185">Reference proteome</keyword>
<proteinExistence type="predicted"/>
<feature type="active site" description="Proton acceptor" evidence="2">
    <location>
        <position position="268"/>
    </location>
</feature>
<dbReference type="SUPFAM" id="SSF52151">
    <property type="entry name" value="FabD/lysophospholipase-like"/>
    <property type="match status" value="1"/>
</dbReference>
<keyword evidence="1 2" id="KW-0443">Lipid metabolism</keyword>
<dbReference type="RefSeq" id="WP_345676524.1">
    <property type="nucleotide sequence ID" value="NZ_BAABHS010000011.1"/>
</dbReference>
<dbReference type="Proteomes" id="UP001500466">
    <property type="component" value="Unassembled WGS sequence"/>
</dbReference>
<feature type="domain" description="PNPLA" evidence="4">
    <location>
        <begin position="26"/>
        <end position="281"/>
    </location>
</feature>
<comment type="caution">
    <text evidence="2">Lacks conserved residue(s) required for the propagation of feature annotation.</text>
</comment>
<feature type="short sequence motif" description="GXSXG" evidence="2">
    <location>
        <begin position="91"/>
        <end position="95"/>
    </location>
</feature>
<dbReference type="Gene3D" id="3.40.1090.10">
    <property type="entry name" value="Cytosolic phospholipase A2 catalytic domain"/>
    <property type="match status" value="1"/>
</dbReference>
<dbReference type="PROSITE" id="PS51635">
    <property type="entry name" value="PNPLA"/>
    <property type="match status" value="1"/>
</dbReference>
<feature type="compositionally biased region" description="Low complexity" evidence="3">
    <location>
        <begin position="309"/>
        <end position="323"/>
    </location>
</feature>
<comment type="caution">
    <text evidence="5">The sequence shown here is derived from an EMBL/GenBank/DDBJ whole genome shotgun (WGS) entry which is preliminary data.</text>
</comment>
<dbReference type="InterPro" id="IPR024282">
    <property type="entry name" value="DUF3376"/>
</dbReference>
<reference evidence="6" key="1">
    <citation type="journal article" date="2019" name="Int. J. Syst. Evol. Microbiol.">
        <title>The Global Catalogue of Microorganisms (GCM) 10K type strain sequencing project: providing services to taxonomists for standard genome sequencing and annotation.</title>
        <authorList>
            <consortium name="The Broad Institute Genomics Platform"/>
            <consortium name="The Broad Institute Genome Sequencing Center for Infectious Disease"/>
            <person name="Wu L."/>
            <person name="Ma J."/>
        </authorList>
    </citation>
    <scope>NUCLEOTIDE SEQUENCE [LARGE SCALE GENOMIC DNA]</scope>
    <source>
        <strain evidence="6">JCM 17986</strain>
    </source>
</reference>
<evidence type="ECO:0000313" key="5">
    <source>
        <dbReference type="EMBL" id="GAA4967786.1"/>
    </source>
</evidence>
<evidence type="ECO:0000256" key="2">
    <source>
        <dbReference type="PROSITE-ProRule" id="PRU01161"/>
    </source>
</evidence>
<gene>
    <name evidence="5" type="ORF">GCM10023205_35990</name>
</gene>
<dbReference type="Pfam" id="PF01734">
    <property type="entry name" value="Patatin"/>
    <property type="match status" value="1"/>
</dbReference>
<protein>
    <submittedName>
        <fullName evidence="5">Patatin-like protein</fullName>
    </submittedName>
</protein>
<feature type="active site" description="Nucleophile" evidence="2">
    <location>
        <position position="93"/>
    </location>
</feature>
<dbReference type="InterPro" id="IPR016035">
    <property type="entry name" value="Acyl_Trfase/lysoPLipase"/>
</dbReference>
<keyword evidence="2" id="KW-0378">Hydrolase</keyword>
<name>A0ABP9HD33_9ACTN</name>
<feature type="region of interest" description="Disordered" evidence="3">
    <location>
        <begin position="611"/>
        <end position="632"/>
    </location>
</feature>
<evidence type="ECO:0000259" key="4">
    <source>
        <dbReference type="PROSITE" id="PS51635"/>
    </source>
</evidence>
<evidence type="ECO:0000313" key="6">
    <source>
        <dbReference type="Proteomes" id="UP001500466"/>
    </source>
</evidence>
<feature type="compositionally biased region" description="Pro residues" evidence="3">
    <location>
        <begin position="619"/>
        <end position="630"/>
    </location>
</feature>
<evidence type="ECO:0000256" key="1">
    <source>
        <dbReference type="ARBA" id="ARBA00023098"/>
    </source>
</evidence>
<dbReference type="InterPro" id="IPR019894">
    <property type="entry name" value="Patatin-related_protein"/>
</dbReference>
<keyword evidence="2" id="KW-0442">Lipid degradation</keyword>
<feature type="short sequence motif" description="DGA/G" evidence="2">
    <location>
        <begin position="268"/>
        <end position="270"/>
    </location>
</feature>
<dbReference type="EMBL" id="BAABHS010000011">
    <property type="protein sequence ID" value="GAA4967786.1"/>
    <property type="molecule type" value="Genomic_DNA"/>
</dbReference>
<feature type="region of interest" description="Disordered" evidence="3">
    <location>
        <begin position="309"/>
        <end position="348"/>
    </location>
</feature>